<dbReference type="SMART" id="SM00869">
    <property type="entry name" value="Autotransporter"/>
    <property type="match status" value="1"/>
</dbReference>
<gene>
    <name evidence="3" type="ORF">HHL28_08635</name>
</gene>
<accession>A0A858R7H5</accession>
<keyword evidence="1" id="KW-0732">Signal</keyword>
<evidence type="ECO:0000313" key="4">
    <source>
        <dbReference type="Proteomes" id="UP000501891"/>
    </source>
</evidence>
<dbReference type="SUPFAM" id="SSF63829">
    <property type="entry name" value="Calcium-dependent phosphotriesterase"/>
    <property type="match status" value="1"/>
</dbReference>
<dbReference type="PANTHER" id="PTHR37957:SF1">
    <property type="entry name" value="PHYTASE-LIKE DOMAIN-CONTAINING PROTEIN"/>
    <property type="match status" value="1"/>
</dbReference>
<dbReference type="KEGG" id="acru:HHL28_08635"/>
<dbReference type="Pfam" id="PF13449">
    <property type="entry name" value="Phytase-like"/>
    <property type="match status" value="1"/>
</dbReference>
<feature type="domain" description="Autotransporter" evidence="2">
    <location>
        <begin position="546"/>
        <end position="831"/>
    </location>
</feature>
<dbReference type="SUPFAM" id="SSF103515">
    <property type="entry name" value="Autotransporter"/>
    <property type="match status" value="1"/>
</dbReference>
<name>A0A858R7H5_9PROT</name>
<dbReference type="InterPro" id="IPR027372">
    <property type="entry name" value="Phytase-like_dom"/>
</dbReference>
<dbReference type="AlphaFoldDB" id="A0A858R7H5"/>
<dbReference type="PANTHER" id="PTHR37957">
    <property type="entry name" value="BLR7070 PROTEIN"/>
    <property type="match status" value="1"/>
</dbReference>
<feature type="signal peptide" evidence="1">
    <location>
        <begin position="1"/>
        <end position="23"/>
    </location>
</feature>
<reference evidence="3" key="1">
    <citation type="submission" date="2020-04" db="EMBL/GenBank/DDBJ databases">
        <title>A desert anoxygenic phototrophic bacterium fixes CO2 using RubisCO under aerobic conditions.</title>
        <authorList>
            <person name="Tang K."/>
        </authorList>
    </citation>
    <scope>NUCLEOTIDE SEQUENCE [LARGE SCALE GENOMIC DNA]</scope>
    <source>
        <strain evidence="3">MIMtkB3</strain>
    </source>
</reference>
<evidence type="ECO:0000313" key="3">
    <source>
        <dbReference type="EMBL" id="QJE73143.1"/>
    </source>
</evidence>
<dbReference type="Proteomes" id="UP000501891">
    <property type="component" value="Chromosome"/>
</dbReference>
<evidence type="ECO:0000256" key="1">
    <source>
        <dbReference type="SAM" id="SignalP"/>
    </source>
</evidence>
<keyword evidence="4" id="KW-1185">Reference proteome</keyword>
<dbReference type="InterPro" id="IPR036709">
    <property type="entry name" value="Autotransporte_beta_dom_sf"/>
</dbReference>
<dbReference type="InterPro" id="IPR005546">
    <property type="entry name" value="Autotransporte_beta"/>
</dbReference>
<sequence>MASSFRGLLLATALSTLALPVLAQSTTTLNGTTFTNQGLQGVGRMAANLKDKFGETFGSISGMQIDLRTWTRRADGSYAATLYTLPDRGYNVNATTNYIPRYNVVDLTFAPFTGASATAQNQIGLTLRDTILFTDNTGTPFTGFDPGTNGTALTYRPAANGLPNLPKAGNGRLALDPEAIVRTRDGSLWVSDEYGAYIYRFSASGQLLSAIRPPEALIPKRAGVDNFAAAEGTPANPTTGRQNNQGFEGLSLSADGKTLFVALQSAAFQDLNGSSVNTSRRNTRLLSYDVSNPSSPVLKGEWVIQLPQYNNNGNPAGPLNRVAAQSELLALNNSQFLLLSRDGNGYGSGATPNSSPTSFYRRIDLIDISGATNIAGTAYDTPGTPIAPNGVLAASITPVQFASFVDMNDAAQLAKFGLVNGAANNPNCRTQCLSEKWEALTLAPALDAARPDDFFLFVGNDNDFVTQDGFQAGAAYRDASGVENDTMLLAYRLTLPTYVDPLASESQQLTGGLLGQALMETGLSSQRAAAADQTGRTQAIRGGFAGNRKQGSFDLAAGGDWASADRSDSASRLSKPEGWSLGAGADYAVTDTLRVGVGFGYADMDGDFGDLGEARGKSWGVGPYATLALPGGFYADVSYRYVDVKLDGIRRNSFAYGLTATGETEGTGHSVAVELGSVLESGGWRFGPVLGVKYDRLKLDAWNEGSAIHLNLDHPGQTVKQTTLNLGGHLSTSVDLGGGMALVPELRAGYQADVSKDDTRSYTTVLSTRRTSPLGSQTALLAAPDDSGWRVGAGLGLAVSQGVTLLVNGETLFARGDDPDLAVGAALRVGF</sequence>
<feature type="chain" id="PRO_5032537286" evidence="1">
    <location>
        <begin position="24"/>
        <end position="831"/>
    </location>
</feature>
<dbReference type="EMBL" id="CP051775">
    <property type="protein sequence ID" value="QJE73143.1"/>
    <property type="molecule type" value="Genomic_DNA"/>
</dbReference>
<dbReference type="Pfam" id="PF03797">
    <property type="entry name" value="Autotransporter"/>
    <property type="match status" value="1"/>
</dbReference>
<organism evidence="3 4">
    <name type="scientific">Aerophototrophica crusticola</name>
    <dbReference type="NCBI Taxonomy" id="1709002"/>
    <lineage>
        <taxon>Bacteria</taxon>
        <taxon>Pseudomonadati</taxon>
        <taxon>Pseudomonadota</taxon>
        <taxon>Alphaproteobacteria</taxon>
        <taxon>Rhodospirillales</taxon>
        <taxon>Rhodospirillaceae</taxon>
        <taxon>Aerophototrophica</taxon>
    </lineage>
</organism>
<protein>
    <submittedName>
        <fullName evidence="3">Autotransporter domain-containing protein</fullName>
    </submittedName>
</protein>
<dbReference type="Gene3D" id="2.40.128.130">
    <property type="entry name" value="Autotransporter beta-domain"/>
    <property type="match status" value="1"/>
</dbReference>
<evidence type="ECO:0000259" key="2">
    <source>
        <dbReference type="PROSITE" id="PS51208"/>
    </source>
</evidence>
<dbReference type="PROSITE" id="PS51208">
    <property type="entry name" value="AUTOTRANSPORTER"/>
    <property type="match status" value="1"/>
</dbReference>
<proteinExistence type="predicted"/>